<protein>
    <submittedName>
        <fullName evidence="10">Oligoendopeptidase, pepF/M3 family</fullName>
    </submittedName>
</protein>
<proteinExistence type="inferred from homology"/>
<evidence type="ECO:0000256" key="2">
    <source>
        <dbReference type="ARBA" id="ARBA00022723"/>
    </source>
</evidence>
<keyword evidence="3 6" id="KW-0378">Hydrolase</keyword>
<gene>
    <name evidence="10" type="ordered locus">Mesil_2068</name>
</gene>
<evidence type="ECO:0000259" key="8">
    <source>
        <dbReference type="Pfam" id="PF01432"/>
    </source>
</evidence>
<evidence type="ECO:0000256" key="1">
    <source>
        <dbReference type="ARBA" id="ARBA00022670"/>
    </source>
</evidence>
<dbReference type="Pfam" id="PF08439">
    <property type="entry name" value="Peptidase_M3_N"/>
    <property type="match status" value="1"/>
</dbReference>
<dbReference type="NCBIfam" id="TIGR02290">
    <property type="entry name" value="M3_fam_3"/>
    <property type="match status" value="1"/>
</dbReference>
<dbReference type="SUPFAM" id="SSF55486">
    <property type="entry name" value="Metalloproteases ('zincins'), catalytic domain"/>
    <property type="match status" value="1"/>
</dbReference>
<dbReference type="InterPro" id="IPR011977">
    <property type="entry name" value="Pept_M3B_clade3"/>
</dbReference>
<dbReference type="CDD" id="cd09610">
    <property type="entry name" value="M3B_PepF"/>
    <property type="match status" value="1"/>
</dbReference>
<keyword evidence="5 6" id="KW-0482">Metalloprotease</keyword>
<reference evidence="10 11" key="1">
    <citation type="journal article" date="2010" name="Stand. Genomic Sci.">
        <title>Complete genome sequence of Meiothermus silvanus type strain (VI-R2).</title>
        <authorList>
            <person name="Sikorski J."/>
            <person name="Tindall B.J."/>
            <person name="Lowry S."/>
            <person name="Lucas S."/>
            <person name="Nolan M."/>
            <person name="Copeland A."/>
            <person name="Glavina Del Rio T."/>
            <person name="Tice H."/>
            <person name="Cheng J.F."/>
            <person name="Han C."/>
            <person name="Pitluck S."/>
            <person name="Liolios K."/>
            <person name="Ivanova N."/>
            <person name="Mavromatis K."/>
            <person name="Mikhailova N."/>
            <person name="Pati A."/>
            <person name="Goodwin L."/>
            <person name="Chen A."/>
            <person name="Palaniappan K."/>
            <person name="Land M."/>
            <person name="Hauser L."/>
            <person name="Chang Y.J."/>
            <person name="Jeffries C.D."/>
            <person name="Rohde M."/>
            <person name="Goker M."/>
            <person name="Woyke T."/>
            <person name="Bristow J."/>
            <person name="Eisen J.A."/>
            <person name="Markowitz V."/>
            <person name="Hugenholtz P."/>
            <person name="Kyrpides N.C."/>
            <person name="Klenk H.P."/>
            <person name="Lapidus A."/>
        </authorList>
    </citation>
    <scope>NUCLEOTIDE SEQUENCE [LARGE SCALE GENOMIC DNA]</scope>
    <source>
        <strain evidence="11">ATCC 700542 / DSM 9946 / VI-R2</strain>
    </source>
</reference>
<dbReference type="AlphaFoldDB" id="D7BH87"/>
<dbReference type="Pfam" id="PF01432">
    <property type="entry name" value="Peptidase_M3"/>
    <property type="match status" value="1"/>
</dbReference>
<feature type="domain" description="Oligopeptidase F N-terminal" evidence="9">
    <location>
        <begin position="125"/>
        <end position="193"/>
    </location>
</feature>
<dbReference type="Proteomes" id="UP000001916">
    <property type="component" value="Chromosome"/>
</dbReference>
<keyword evidence="1 6" id="KW-0645">Protease</keyword>
<accession>D7BH87</accession>
<evidence type="ECO:0000313" key="10">
    <source>
        <dbReference type="EMBL" id="ADH63940.1"/>
    </source>
</evidence>
<keyword evidence="4 6" id="KW-0862">Zinc</keyword>
<keyword evidence="2 6" id="KW-0479">Metal-binding</keyword>
<evidence type="ECO:0000256" key="3">
    <source>
        <dbReference type="ARBA" id="ARBA00022801"/>
    </source>
</evidence>
<comment type="cofactor">
    <cofactor evidence="6">
        <name>Zn(2+)</name>
        <dbReference type="ChEBI" id="CHEBI:29105"/>
    </cofactor>
    <text evidence="6">Binds 1 zinc ion.</text>
</comment>
<evidence type="ECO:0000256" key="5">
    <source>
        <dbReference type="ARBA" id="ARBA00023049"/>
    </source>
</evidence>
<dbReference type="GO" id="GO:0006518">
    <property type="term" value="P:peptide metabolic process"/>
    <property type="evidence" value="ECO:0007669"/>
    <property type="project" value="TreeGrafter"/>
</dbReference>
<dbReference type="HOGENOM" id="CLU_021290_3_0_0"/>
<sequence length="603" mass="69468">MRPSILKISRYTRTVEQTLDLTWDLSDLYASPTDPELIHDLEAAKAEARSFRERYAGNMATLSPTQLEAAMRSYEAILERAYKPLTFASLAFATDTQNDIIKKVQDQARQALTEVHNLLLFVEIELKAMPEEEFAKFLQAPELAPLHHWLARLRAYAPHTLSEKEERVLNLKSLTGRMAWSQFYTEYTSRFRFRVQVDGEEKELNDPQTRSLLRHPDPAVRRNAHAALYGKYAEEAPTLTYIFNTVLQDRLTDLELRGYTHPLGQTALDDELTPEEIERLLAATEAHYPLVERYHRLKARRLGFERLPSADRLAPWGQEPKVSYLEAKEMTLEALGRFSPKLRQIAQEFFDKRWIDVFPKKGKRGGAFCSGGLPSTHPYLLLNHTDDLDSAHTLAHEMGHGLHYMLMRHQRLLNFGATTPLAETASVFAEILLDDLILERLNSEEERAALLANRLEDAVNTAFRQVMYTRWELEAQQARKDGIQPAELYNQLWRQENQKLYGQSMEFTELDWVAWSGIPHFVHYRFYCYSYAYGYLLVLALYNRYREEGQAFVPKYLEILAAGESDSPQGILAKAGINPADPGFWEGSFKVIESWLSELEALA</sequence>
<evidence type="ECO:0000313" key="11">
    <source>
        <dbReference type="Proteomes" id="UP000001916"/>
    </source>
</evidence>
<dbReference type="EMBL" id="CP002042">
    <property type="protein sequence ID" value="ADH63940.1"/>
    <property type="molecule type" value="Genomic_DNA"/>
</dbReference>
<evidence type="ECO:0000256" key="4">
    <source>
        <dbReference type="ARBA" id="ARBA00022833"/>
    </source>
</evidence>
<evidence type="ECO:0000256" key="7">
    <source>
        <dbReference type="SAM" id="Coils"/>
    </source>
</evidence>
<dbReference type="KEGG" id="msv:Mesil_2068"/>
<dbReference type="InterPro" id="IPR045090">
    <property type="entry name" value="Pept_M3A_M3B"/>
</dbReference>
<keyword evidence="7" id="KW-0175">Coiled coil</keyword>
<dbReference type="PANTHER" id="PTHR11804:SF5">
    <property type="entry name" value="OLIGOENDOPEPTIDASE F"/>
    <property type="match status" value="1"/>
</dbReference>
<feature type="domain" description="Peptidase M3A/M3B catalytic" evidence="8">
    <location>
        <begin position="212"/>
        <end position="588"/>
    </location>
</feature>
<evidence type="ECO:0000256" key="6">
    <source>
        <dbReference type="RuleBase" id="RU003435"/>
    </source>
</evidence>
<name>D7BH87_ALLS1</name>
<feature type="coiled-coil region" evidence="7">
    <location>
        <begin position="433"/>
        <end position="461"/>
    </location>
</feature>
<dbReference type="PANTHER" id="PTHR11804">
    <property type="entry name" value="PROTEASE M3 THIMET OLIGOPEPTIDASE-RELATED"/>
    <property type="match status" value="1"/>
</dbReference>
<organism evidence="10 11">
    <name type="scientific">Allomeiothermus silvanus (strain ATCC 700542 / DSM 9946 / NBRC 106475 / NCIMB 13440 / VI-R2)</name>
    <name type="common">Thermus silvanus</name>
    <dbReference type="NCBI Taxonomy" id="526227"/>
    <lineage>
        <taxon>Bacteria</taxon>
        <taxon>Thermotogati</taxon>
        <taxon>Deinococcota</taxon>
        <taxon>Deinococci</taxon>
        <taxon>Thermales</taxon>
        <taxon>Thermaceae</taxon>
        <taxon>Allomeiothermus</taxon>
    </lineage>
</organism>
<dbReference type="Gene3D" id="1.20.140.70">
    <property type="entry name" value="Oligopeptidase f, N-terminal domain"/>
    <property type="match status" value="1"/>
</dbReference>
<evidence type="ECO:0000259" key="9">
    <source>
        <dbReference type="Pfam" id="PF08439"/>
    </source>
</evidence>
<dbReference type="GO" id="GO:0004222">
    <property type="term" value="F:metalloendopeptidase activity"/>
    <property type="evidence" value="ECO:0007669"/>
    <property type="project" value="InterPro"/>
</dbReference>
<dbReference type="Gene3D" id="1.10.1370.20">
    <property type="entry name" value="Oligoendopeptidase f, C-terminal domain"/>
    <property type="match status" value="1"/>
</dbReference>
<dbReference type="InterPro" id="IPR042088">
    <property type="entry name" value="OligoPept_F_C"/>
</dbReference>
<keyword evidence="11" id="KW-1185">Reference proteome</keyword>
<dbReference type="InterPro" id="IPR013647">
    <property type="entry name" value="OligopepF_N_dom"/>
</dbReference>
<dbReference type="STRING" id="526227.Mesil_2068"/>
<dbReference type="eggNOG" id="COG1164">
    <property type="taxonomic scope" value="Bacteria"/>
</dbReference>
<dbReference type="GO" id="GO:0046872">
    <property type="term" value="F:metal ion binding"/>
    <property type="evidence" value="ECO:0007669"/>
    <property type="project" value="UniProtKB-UniRule"/>
</dbReference>
<comment type="similarity">
    <text evidence="6">Belongs to the peptidase M3 family.</text>
</comment>
<dbReference type="InterPro" id="IPR001567">
    <property type="entry name" value="Pept_M3A_M3B_dom"/>
</dbReference>
<dbReference type="GO" id="GO:0006508">
    <property type="term" value="P:proteolysis"/>
    <property type="evidence" value="ECO:0007669"/>
    <property type="project" value="UniProtKB-KW"/>
</dbReference>